<dbReference type="EMBL" id="AWSO01000305">
    <property type="protein sequence ID" value="ESK92040.1"/>
    <property type="molecule type" value="Genomic_DNA"/>
</dbReference>
<dbReference type="InterPro" id="IPR000380">
    <property type="entry name" value="Topo_IA"/>
</dbReference>
<evidence type="ECO:0000313" key="12">
    <source>
        <dbReference type="Proteomes" id="UP000017559"/>
    </source>
</evidence>
<protein>
    <recommendedName>
        <fullName evidence="3 7">DNA topoisomerase</fullName>
        <ecNumber evidence="3 7">5.6.2.1</ecNumber>
    </recommendedName>
</protein>
<keyword evidence="6 7" id="KW-0413">Isomerase</keyword>
<comment type="catalytic activity">
    <reaction evidence="1 7">
        <text>ATP-independent breakage of single-stranded DNA, followed by passage and rejoining.</text>
        <dbReference type="EC" id="5.6.2.1"/>
    </reaction>
</comment>
<evidence type="ECO:0000259" key="10">
    <source>
        <dbReference type="PROSITE" id="PS52039"/>
    </source>
</evidence>
<accession>V2XHP7</accession>
<dbReference type="GO" id="GO:0006265">
    <property type="term" value="P:DNA topological change"/>
    <property type="evidence" value="ECO:0007669"/>
    <property type="project" value="InterPro"/>
</dbReference>
<evidence type="ECO:0000256" key="4">
    <source>
        <dbReference type="ARBA" id="ARBA00023029"/>
    </source>
</evidence>
<gene>
    <name evidence="11" type="ORF">Moror_10324</name>
</gene>
<dbReference type="FunFam" id="1.10.290.10:FF:000001">
    <property type="entry name" value="DNA topoisomerase"/>
    <property type="match status" value="1"/>
</dbReference>
<evidence type="ECO:0000313" key="11">
    <source>
        <dbReference type="EMBL" id="ESK92040.1"/>
    </source>
</evidence>
<evidence type="ECO:0000256" key="2">
    <source>
        <dbReference type="ARBA" id="ARBA00009446"/>
    </source>
</evidence>
<dbReference type="OrthoDB" id="430051at2759"/>
<proteinExistence type="inferred from homology"/>
<dbReference type="PROSITE" id="PS50880">
    <property type="entry name" value="TOPRIM"/>
    <property type="match status" value="1"/>
</dbReference>
<evidence type="ECO:0000256" key="3">
    <source>
        <dbReference type="ARBA" id="ARBA00012891"/>
    </source>
</evidence>
<comment type="caution">
    <text evidence="11">The sequence shown here is derived from an EMBL/GenBank/DDBJ whole genome shotgun (WGS) entry which is preliminary data.</text>
</comment>
<comment type="function">
    <text evidence="7">Introduces a single-strand break via transesterification at a target site in duplex DNA. Releases the supercoiling and torsional tension of DNA introduced during the DNA replication and transcription by transiently cleaving and rejoining one strand of the DNA duplex. The scissile phosphodiester is attacked by the catalytic tyrosine of the enzyme, resulting in the formation of a DNA-(5'-phosphotyrosyl)-enzyme intermediate and the expulsion of a 3'-OH DNA strand.</text>
</comment>
<dbReference type="Pfam" id="PF01751">
    <property type="entry name" value="Toprim"/>
    <property type="match status" value="1"/>
</dbReference>
<dbReference type="SMART" id="SM00493">
    <property type="entry name" value="TOPRIM"/>
    <property type="match status" value="1"/>
</dbReference>
<dbReference type="PROSITE" id="PS52039">
    <property type="entry name" value="TOPO_IA_2"/>
    <property type="match status" value="1"/>
</dbReference>
<dbReference type="EC" id="5.6.2.1" evidence="3 7"/>
<keyword evidence="4 7" id="KW-0799">Topoisomerase</keyword>
<dbReference type="Gene3D" id="2.70.20.10">
    <property type="entry name" value="Topoisomerase I, domain 3"/>
    <property type="match status" value="1"/>
</dbReference>
<keyword evidence="5 7" id="KW-0238">DNA-binding</keyword>
<dbReference type="PANTHER" id="PTHR11390:SF21">
    <property type="entry name" value="DNA TOPOISOMERASE 3-ALPHA"/>
    <property type="match status" value="1"/>
</dbReference>
<dbReference type="InterPro" id="IPR013826">
    <property type="entry name" value="Topo_IA_cen_sub3"/>
</dbReference>
<dbReference type="PROSITE" id="PS00396">
    <property type="entry name" value="TOPO_IA_1"/>
    <property type="match status" value="1"/>
</dbReference>
<dbReference type="SMART" id="SM00436">
    <property type="entry name" value="TOP1Bc"/>
    <property type="match status" value="1"/>
</dbReference>
<sequence length="672" mass="75109">MRVLCVAEKPSIAKSITLILSGGQFQTRNTSVNFIKNYAFDYPQTRSHFTVTAVAGHLTELDFTDTHRKWGSCDPFDLFDAPTVSRVKDDNKGMERNIFNEAKQATTLMIWTDCDREGEHIGSEIAKVAKRANRSIIVKRARFNAIVAQQIHYAAQHPVDLDIRLVDAVESRIVIDLKIGSAFTRYQTTNIKSRLGLNEGLYSYGPCQFPCLGFVVARFKDVQNFRPEPFWYIYLAVTTADDQETPFNWKRDRLFSEDEALVIYEHVMANPLARVIKVEKKETKKWKPLPLTTVEMQKAGSRLLKLAPKKILDIAEKLYQQGFLSYPRTETDQFDSQFDFQSLIEKQRADPSWGAFATSLQEGGFSTPRKGKNNDKAHPPIHPTAYAGNLHGEEKRVYEYITRRFLACCSKDAKGWQTVVEVVCGDELFEAKGLTVTERNYLMVFPYDKWNDHELPDFEEGQEFQPSVCELRHGETSRPSLLTEADLVSLMDKNGIGTDATIAGHINTVIEREYVIERMDGQTKYLLPSTLGLGLVEGYDQIDFSPSFSKPLLRRETERRVVEVAEGRRSKHDVINQSLEQYKEMYVIARREFGKVVEENGAAGRSRGAQRGGGGRGGGGGPGGGGPGGGGPDGGHGGPSSRRGKGGGPPSSNRGDIIQVDSEDDTGVFHSQ</sequence>
<name>V2XHP7_MONRO</name>
<dbReference type="Pfam" id="PF01131">
    <property type="entry name" value="Topoisom_bac"/>
    <property type="match status" value="1"/>
</dbReference>
<reference evidence="11 12" key="1">
    <citation type="journal article" date="2014" name="BMC Genomics">
        <title>Genome and secretome analysis of the hemibiotrophic fungal pathogen, Moniliophthora roreri, which causes frosty pod rot disease of cacao: mechanisms of the biotrophic and necrotrophic phases.</title>
        <authorList>
            <person name="Meinhardt L.W."/>
            <person name="Costa G.G.L."/>
            <person name="Thomazella D.P.T."/>
            <person name="Teixeira P.J.P.L."/>
            <person name="Carazzolle M.F."/>
            <person name="Schuster S.C."/>
            <person name="Carlson J.E."/>
            <person name="Guiltinan M.J."/>
            <person name="Mieczkowski P."/>
            <person name="Farmer A."/>
            <person name="Ramaraj T."/>
            <person name="Crozier J."/>
            <person name="Davis R.E."/>
            <person name="Shao J."/>
            <person name="Melnick R.L."/>
            <person name="Pereira G.A.G."/>
            <person name="Bailey B.A."/>
        </authorList>
    </citation>
    <scope>NUCLEOTIDE SEQUENCE [LARGE SCALE GENOMIC DNA]</scope>
    <source>
        <strain evidence="11 12">MCA 2997</strain>
    </source>
</reference>
<evidence type="ECO:0000256" key="8">
    <source>
        <dbReference type="SAM" id="MobiDB-lite"/>
    </source>
</evidence>
<feature type="domain" description="Toprim" evidence="9">
    <location>
        <begin position="2"/>
        <end position="144"/>
    </location>
</feature>
<evidence type="ECO:0000256" key="5">
    <source>
        <dbReference type="ARBA" id="ARBA00023125"/>
    </source>
</evidence>
<feature type="domain" description="Topo IA-type catalytic" evidence="10">
    <location>
        <begin position="162"/>
        <end position="586"/>
    </location>
</feature>
<dbReference type="SMART" id="SM00437">
    <property type="entry name" value="TOP1Ac"/>
    <property type="match status" value="1"/>
</dbReference>
<dbReference type="Gene3D" id="1.10.290.10">
    <property type="entry name" value="Topoisomerase I, domain 4"/>
    <property type="match status" value="1"/>
</dbReference>
<dbReference type="InterPro" id="IPR034144">
    <property type="entry name" value="TOPRIM_TopoIII"/>
</dbReference>
<dbReference type="InterPro" id="IPR006171">
    <property type="entry name" value="TOPRIM_dom"/>
</dbReference>
<dbReference type="Gene3D" id="3.40.50.140">
    <property type="match status" value="1"/>
</dbReference>
<dbReference type="GO" id="GO:0005634">
    <property type="term" value="C:nucleus"/>
    <property type="evidence" value="ECO:0007669"/>
    <property type="project" value="TreeGrafter"/>
</dbReference>
<evidence type="ECO:0000256" key="7">
    <source>
        <dbReference type="RuleBase" id="RU362092"/>
    </source>
</evidence>
<evidence type="ECO:0000256" key="1">
    <source>
        <dbReference type="ARBA" id="ARBA00000213"/>
    </source>
</evidence>
<dbReference type="InterPro" id="IPR003602">
    <property type="entry name" value="Topo_IA_DNA-bd_dom"/>
</dbReference>
<dbReference type="STRING" id="1381753.V2XHP7"/>
<dbReference type="Proteomes" id="UP000017559">
    <property type="component" value="Unassembled WGS sequence"/>
</dbReference>
<dbReference type="GO" id="GO:0003677">
    <property type="term" value="F:DNA binding"/>
    <property type="evidence" value="ECO:0007669"/>
    <property type="project" value="UniProtKB-KW"/>
</dbReference>
<dbReference type="KEGG" id="mrr:Moror_10324"/>
<dbReference type="CDD" id="cd03362">
    <property type="entry name" value="TOPRIM_TopoIA_TopoIII"/>
    <property type="match status" value="1"/>
</dbReference>
<organism evidence="11 12">
    <name type="scientific">Moniliophthora roreri (strain MCA 2997)</name>
    <name type="common">Cocoa frosty pod rot fungus</name>
    <name type="synonym">Crinipellis roreri</name>
    <dbReference type="NCBI Taxonomy" id="1381753"/>
    <lineage>
        <taxon>Eukaryota</taxon>
        <taxon>Fungi</taxon>
        <taxon>Dikarya</taxon>
        <taxon>Basidiomycota</taxon>
        <taxon>Agaricomycotina</taxon>
        <taxon>Agaricomycetes</taxon>
        <taxon>Agaricomycetidae</taxon>
        <taxon>Agaricales</taxon>
        <taxon>Marasmiineae</taxon>
        <taxon>Marasmiaceae</taxon>
        <taxon>Moniliophthora</taxon>
    </lineage>
</organism>
<comment type="similarity">
    <text evidence="2 7">Belongs to the type IA topoisomerase family.</text>
</comment>
<dbReference type="FunFam" id="3.40.50.140:FF:000005">
    <property type="entry name" value="DNA topoisomerase"/>
    <property type="match status" value="1"/>
</dbReference>
<dbReference type="InterPro" id="IPR013825">
    <property type="entry name" value="Topo_IA_cen_sub2"/>
</dbReference>
<feature type="compositionally biased region" description="Gly residues" evidence="8">
    <location>
        <begin position="610"/>
        <end position="638"/>
    </location>
</feature>
<dbReference type="AlphaFoldDB" id="V2XHP7"/>
<dbReference type="InterPro" id="IPR023405">
    <property type="entry name" value="Topo_IA_core_domain"/>
</dbReference>
<feature type="region of interest" description="Disordered" evidence="8">
    <location>
        <begin position="601"/>
        <end position="672"/>
    </location>
</feature>
<dbReference type="InterPro" id="IPR013824">
    <property type="entry name" value="Topo_IA_cen_sub1"/>
</dbReference>
<dbReference type="GO" id="GO:0031422">
    <property type="term" value="C:RecQ family helicase-topoisomerase III complex"/>
    <property type="evidence" value="ECO:0007669"/>
    <property type="project" value="TreeGrafter"/>
</dbReference>
<dbReference type="InterPro" id="IPR003601">
    <property type="entry name" value="Topo_IA_2"/>
</dbReference>
<dbReference type="PANTHER" id="PTHR11390">
    <property type="entry name" value="PROKARYOTIC DNA TOPOISOMERASE"/>
    <property type="match status" value="1"/>
</dbReference>
<dbReference type="HOGENOM" id="CLU_002929_1_1_1"/>
<keyword evidence="12" id="KW-1185">Reference proteome</keyword>
<evidence type="ECO:0000259" key="9">
    <source>
        <dbReference type="PROSITE" id="PS50880"/>
    </source>
</evidence>
<evidence type="ECO:0000256" key="6">
    <source>
        <dbReference type="ARBA" id="ARBA00023235"/>
    </source>
</evidence>
<dbReference type="CDD" id="cd00186">
    <property type="entry name" value="TOP1Ac"/>
    <property type="match status" value="1"/>
</dbReference>
<dbReference type="GO" id="GO:0003917">
    <property type="term" value="F:DNA topoisomerase type I (single strand cut, ATP-independent) activity"/>
    <property type="evidence" value="ECO:0007669"/>
    <property type="project" value="UniProtKB-EC"/>
</dbReference>
<dbReference type="InterPro" id="IPR013497">
    <property type="entry name" value="Topo_IA_cen"/>
</dbReference>
<dbReference type="Gene3D" id="1.10.460.10">
    <property type="entry name" value="Topoisomerase I, domain 2"/>
    <property type="match status" value="1"/>
</dbReference>
<dbReference type="GO" id="GO:0006310">
    <property type="term" value="P:DNA recombination"/>
    <property type="evidence" value="ECO:0007669"/>
    <property type="project" value="TreeGrafter"/>
</dbReference>
<dbReference type="PRINTS" id="PR00417">
    <property type="entry name" value="PRTPISMRASEI"/>
</dbReference>
<dbReference type="SUPFAM" id="SSF56712">
    <property type="entry name" value="Prokaryotic type I DNA topoisomerase"/>
    <property type="match status" value="1"/>
</dbReference>
<dbReference type="GO" id="GO:0006281">
    <property type="term" value="P:DNA repair"/>
    <property type="evidence" value="ECO:0007669"/>
    <property type="project" value="TreeGrafter"/>
</dbReference>
<dbReference type="InterPro" id="IPR023406">
    <property type="entry name" value="Topo_IA_AS"/>
</dbReference>